<organism evidence="1 2">
    <name type="scientific">Paenibacillus sophorae</name>
    <dbReference type="NCBI Taxonomy" id="1333845"/>
    <lineage>
        <taxon>Bacteria</taxon>
        <taxon>Bacillati</taxon>
        <taxon>Bacillota</taxon>
        <taxon>Bacilli</taxon>
        <taxon>Bacillales</taxon>
        <taxon>Paenibacillaceae</taxon>
        <taxon>Paenibacillus</taxon>
    </lineage>
</organism>
<sequence>MIRCLYQRHFLMDKKRFGSNIREIRKHLLTTSALQRESFQEKIRIDYAKL</sequence>
<dbReference type="Proteomes" id="UP000198809">
    <property type="component" value="Unassembled WGS sequence"/>
</dbReference>
<protein>
    <submittedName>
        <fullName evidence="1">Uncharacterized protein</fullName>
    </submittedName>
</protein>
<accession>A0A1H8SYH0</accession>
<dbReference type="EMBL" id="FODH01000012">
    <property type="protein sequence ID" value="SEO83545.1"/>
    <property type="molecule type" value="Genomic_DNA"/>
</dbReference>
<reference evidence="1 2" key="1">
    <citation type="submission" date="2016-10" db="EMBL/GenBank/DDBJ databases">
        <authorList>
            <person name="de Groot N.N."/>
        </authorList>
    </citation>
    <scope>NUCLEOTIDE SEQUENCE [LARGE SCALE GENOMIC DNA]</scope>
    <source>
        <strain evidence="1 2">CGMCC 1.10238</strain>
    </source>
</reference>
<evidence type="ECO:0000313" key="2">
    <source>
        <dbReference type="Proteomes" id="UP000198809"/>
    </source>
</evidence>
<name>A0A1H8SYH0_9BACL</name>
<evidence type="ECO:0000313" key="1">
    <source>
        <dbReference type="EMBL" id="SEO83545.1"/>
    </source>
</evidence>
<dbReference type="AlphaFoldDB" id="A0A1H8SYH0"/>
<gene>
    <name evidence="1" type="ORF">SAMN04487895_112161</name>
</gene>
<proteinExistence type="predicted"/>